<feature type="transmembrane region" description="Helical" evidence="1">
    <location>
        <begin position="92"/>
        <end position="113"/>
    </location>
</feature>
<feature type="transmembrane region" description="Helical" evidence="1">
    <location>
        <begin position="212"/>
        <end position="229"/>
    </location>
</feature>
<keyword evidence="1" id="KW-0812">Transmembrane</keyword>
<proteinExistence type="predicted"/>
<dbReference type="Proteomes" id="UP000184488">
    <property type="component" value="Unassembled WGS sequence"/>
</dbReference>
<dbReference type="Pfam" id="PF06912">
    <property type="entry name" value="DUF1275"/>
    <property type="match status" value="1"/>
</dbReference>
<name>A0A1M6B4Q0_9FLAO</name>
<reference evidence="3" key="1">
    <citation type="submission" date="2016-11" db="EMBL/GenBank/DDBJ databases">
        <authorList>
            <person name="Varghese N."/>
            <person name="Submissions S."/>
        </authorList>
    </citation>
    <scope>NUCLEOTIDE SEQUENCE [LARGE SCALE GENOMIC DNA]</scope>
    <source>
        <strain evidence="3">DSM 18829</strain>
    </source>
</reference>
<feature type="transmembrane region" description="Helical" evidence="1">
    <location>
        <begin position="186"/>
        <end position="206"/>
    </location>
</feature>
<dbReference type="RefSeq" id="WP_073308370.1">
    <property type="nucleotide sequence ID" value="NZ_FQZI01000001.1"/>
</dbReference>
<dbReference type="InterPro" id="IPR010699">
    <property type="entry name" value="DUF1275"/>
</dbReference>
<dbReference type="PANTHER" id="PTHR37314">
    <property type="entry name" value="SLR0142 PROTEIN"/>
    <property type="match status" value="1"/>
</dbReference>
<gene>
    <name evidence="2" type="ORF">SAMN05444363_0557</name>
</gene>
<protein>
    <submittedName>
        <fullName evidence="2">Uncharacterized membrane protein YoaK, UPF0700 family</fullName>
    </submittedName>
</protein>
<dbReference type="EMBL" id="FQZI01000001">
    <property type="protein sequence ID" value="SHI43711.1"/>
    <property type="molecule type" value="Genomic_DNA"/>
</dbReference>
<organism evidence="2 3">
    <name type="scientific">Flavobacterium terrae</name>
    <dbReference type="NCBI Taxonomy" id="415425"/>
    <lineage>
        <taxon>Bacteria</taxon>
        <taxon>Pseudomonadati</taxon>
        <taxon>Bacteroidota</taxon>
        <taxon>Flavobacteriia</taxon>
        <taxon>Flavobacteriales</taxon>
        <taxon>Flavobacteriaceae</taxon>
        <taxon>Flavobacterium</taxon>
    </lineage>
</organism>
<evidence type="ECO:0000313" key="3">
    <source>
        <dbReference type="Proteomes" id="UP000184488"/>
    </source>
</evidence>
<dbReference type="PANTHER" id="PTHR37314:SF4">
    <property type="entry name" value="UPF0700 TRANSMEMBRANE PROTEIN YOAK"/>
    <property type="match status" value="1"/>
</dbReference>
<keyword evidence="1" id="KW-1133">Transmembrane helix</keyword>
<feature type="transmembrane region" description="Helical" evidence="1">
    <location>
        <begin position="59"/>
        <end position="80"/>
    </location>
</feature>
<dbReference type="STRING" id="415425.SAMN05444363_0557"/>
<dbReference type="AlphaFoldDB" id="A0A1M6B4Q0"/>
<accession>A0A1M6B4Q0</accession>
<evidence type="ECO:0000256" key="1">
    <source>
        <dbReference type="SAM" id="Phobius"/>
    </source>
</evidence>
<keyword evidence="1" id="KW-0472">Membrane</keyword>
<feature type="transmembrane region" description="Helical" evidence="1">
    <location>
        <begin position="20"/>
        <end position="39"/>
    </location>
</feature>
<evidence type="ECO:0000313" key="2">
    <source>
        <dbReference type="EMBL" id="SHI43711.1"/>
    </source>
</evidence>
<sequence>MLRKYSNSRSHSDNLKLGSLSAFSAGMINIGSLLLFFSFSSNVTGHYAILASEIVKGNVYQTLVVFSWIFLFFMGSFVANLTVIHLNNKNSYVAHSIPIVLEIICLVTVSTYGDNFYKETLFETEILLSILLFAMGLQNGLTASISNFSIKTTHLTGTTTDLGILFSMFTKKEFRNNKTLKQRAKLLSSITLFYLSGAIIAGFTYISLGFKMFYVVSIVLVFIIVYDLYKIRLKQYWHKKRLFKLNLVELKENIIPEKEKRVA</sequence>
<dbReference type="OrthoDB" id="270162at2"/>
<keyword evidence="3" id="KW-1185">Reference proteome</keyword>
<feature type="transmembrane region" description="Helical" evidence="1">
    <location>
        <begin position="125"/>
        <end position="145"/>
    </location>
</feature>